<keyword evidence="6" id="KW-1185">Reference proteome</keyword>
<evidence type="ECO:0000313" key="5">
    <source>
        <dbReference type="EMBL" id="GGO38456.1"/>
    </source>
</evidence>
<keyword evidence="2" id="KW-0238">DNA-binding</keyword>
<evidence type="ECO:0000259" key="4">
    <source>
        <dbReference type="PROSITE" id="PS50949"/>
    </source>
</evidence>
<evidence type="ECO:0000256" key="2">
    <source>
        <dbReference type="ARBA" id="ARBA00023125"/>
    </source>
</evidence>
<dbReference type="InterPro" id="IPR000524">
    <property type="entry name" value="Tscrpt_reg_HTH_GntR"/>
</dbReference>
<dbReference type="PROSITE" id="PS50949">
    <property type="entry name" value="HTH_GNTR"/>
    <property type="match status" value="1"/>
</dbReference>
<sequence length="236" mass="26478">MAAASRTAQVYESLKEELLNGRHAPRSKLAIDALAMRFSVSVGAVREALSRLTSDRLVEAVPQRGFVVAAVSRADLIDLTGVRIEIETRCLRQSIERGSVAWEGRLISTWHQLSHVAASPLGRMHPDWARLHAQFHDDLVSACESPWWLRLRESLYMQAERYRRMILPGAQARRDIHAEHRQIVESTLARDADRAVAALAEHMQKTTDDLLEAGLGGLEQQEARTTAREEHHGKNG</sequence>
<dbReference type="SMART" id="SM00895">
    <property type="entry name" value="FCD"/>
    <property type="match status" value="1"/>
</dbReference>
<proteinExistence type="predicted"/>
<dbReference type="GO" id="GO:0003677">
    <property type="term" value="F:DNA binding"/>
    <property type="evidence" value="ECO:0007669"/>
    <property type="project" value="UniProtKB-KW"/>
</dbReference>
<gene>
    <name evidence="5" type="ORF">GCM10010991_35790</name>
</gene>
<dbReference type="Gene3D" id="1.10.10.10">
    <property type="entry name" value="Winged helix-like DNA-binding domain superfamily/Winged helix DNA-binding domain"/>
    <property type="match status" value="1"/>
</dbReference>
<dbReference type="OrthoDB" id="8638122at2"/>
<dbReference type="Pfam" id="PF00392">
    <property type="entry name" value="GntR"/>
    <property type="match status" value="1"/>
</dbReference>
<protein>
    <submittedName>
        <fullName evidence="5">GntR family transcriptional regulator</fullName>
    </submittedName>
</protein>
<evidence type="ECO:0000256" key="3">
    <source>
        <dbReference type="ARBA" id="ARBA00023163"/>
    </source>
</evidence>
<dbReference type="InterPro" id="IPR036388">
    <property type="entry name" value="WH-like_DNA-bd_sf"/>
</dbReference>
<dbReference type="Proteomes" id="UP000598196">
    <property type="component" value="Unassembled WGS sequence"/>
</dbReference>
<dbReference type="SUPFAM" id="SSF46785">
    <property type="entry name" value="Winged helix' DNA-binding domain"/>
    <property type="match status" value="1"/>
</dbReference>
<keyword evidence="3" id="KW-0804">Transcription</keyword>
<dbReference type="PANTHER" id="PTHR43537:SF20">
    <property type="entry name" value="HTH-TYPE TRANSCRIPTIONAL REPRESSOR GLAR"/>
    <property type="match status" value="1"/>
</dbReference>
<evidence type="ECO:0000313" key="6">
    <source>
        <dbReference type="Proteomes" id="UP000598196"/>
    </source>
</evidence>
<accession>A0A917YMG3</accession>
<dbReference type="AlphaFoldDB" id="A0A917YMG3"/>
<reference evidence="5 6" key="1">
    <citation type="journal article" date="2014" name="Int. J. Syst. Evol. Microbiol.">
        <title>Complete genome sequence of Corynebacterium casei LMG S-19264T (=DSM 44701T), isolated from a smear-ripened cheese.</title>
        <authorList>
            <consortium name="US DOE Joint Genome Institute (JGI-PGF)"/>
            <person name="Walter F."/>
            <person name="Albersmeier A."/>
            <person name="Kalinowski J."/>
            <person name="Ruckert C."/>
        </authorList>
    </citation>
    <scope>NUCLEOTIDE SEQUENCE [LARGE SCALE GENOMIC DNA]</scope>
    <source>
        <strain evidence="5 6">CGMCC 1.7029</strain>
    </source>
</reference>
<dbReference type="Pfam" id="PF07729">
    <property type="entry name" value="FCD"/>
    <property type="match status" value="1"/>
</dbReference>
<dbReference type="PANTHER" id="PTHR43537">
    <property type="entry name" value="TRANSCRIPTIONAL REGULATOR, GNTR FAMILY"/>
    <property type="match status" value="1"/>
</dbReference>
<dbReference type="Gene3D" id="1.20.120.530">
    <property type="entry name" value="GntR ligand-binding domain-like"/>
    <property type="match status" value="1"/>
</dbReference>
<name>A0A917YMG3_9RHOB</name>
<dbReference type="CDD" id="cd07377">
    <property type="entry name" value="WHTH_GntR"/>
    <property type="match status" value="1"/>
</dbReference>
<keyword evidence="1" id="KW-0805">Transcription regulation</keyword>
<comment type="caution">
    <text evidence="5">The sequence shown here is derived from an EMBL/GenBank/DDBJ whole genome shotgun (WGS) entry which is preliminary data.</text>
</comment>
<dbReference type="InterPro" id="IPR036390">
    <property type="entry name" value="WH_DNA-bd_sf"/>
</dbReference>
<dbReference type="SMART" id="SM00345">
    <property type="entry name" value="HTH_GNTR"/>
    <property type="match status" value="1"/>
</dbReference>
<dbReference type="RefSeq" id="WP_146284471.1">
    <property type="nucleotide sequence ID" value="NZ_BMLP01000012.1"/>
</dbReference>
<dbReference type="EMBL" id="BMLP01000012">
    <property type="protein sequence ID" value="GGO38456.1"/>
    <property type="molecule type" value="Genomic_DNA"/>
</dbReference>
<evidence type="ECO:0000256" key="1">
    <source>
        <dbReference type="ARBA" id="ARBA00023015"/>
    </source>
</evidence>
<dbReference type="InterPro" id="IPR011711">
    <property type="entry name" value="GntR_C"/>
</dbReference>
<feature type="domain" description="HTH gntR-type" evidence="4">
    <location>
        <begin position="4"/>
        <end position="71"/>
    </location>
</feature>
<dbReference type="InterPro" id="IPR008920">
    <property type="entry name" value="TF_FadR/GntR_C"/>
</dbReference>
<organism evidence="5 6">
    <name type="scientific">Gemmobacter aquaticus</name>
    <dbReference type="NCBI Taxonomy" id="490185"/>
    <lineage>
        <taxon>Bacteria</taxon>
        <taxon>Pseudomonadati</taxon>
        <taxon>Pseudomonadota</taxon>
        <taxon>Alphaproteobacteria</taxon>
        <taxon>Rhodobacterales</taxon>
        <taxon>Paracoccaceae</taxon>
        <taxon>Gemmobacter</taxon>
    </lineage>
</organism>
<dbReference type="SUPFAM" id="SSF48008">
    <property type="entry name" value="GntR ligand-binding domain-like"/>
    <property type="match status" value="1"/>
</dbReference>
<dbReference type="GO" id="GO:0003700">
    <property type="term" value="F:DNA-binding transcription factor activity"/>
    <property type="evidence" value="ECO:0007669"/>
    <property type="project" value="InterPro"/>
</dbReference>